<evidence type="ECO:0000313" key="2">
    <source>
        <dbReference type="Proteomes" id="UP000307169"/>
    </source>
</evidence>
<dbReference type="Proteomes" id="UP000307169">
    <property type="component" value="Unassembled WGS sequence"/>
</dbReference>
<gene>
    <name evidence="1" type="ORF">E3Q17_03649</name>
</gene>
<dbReference type="EMBL" id="SPRH01000056">
    <property type="protein sequence ID" value="TIB96803.1"/>
    <property type="molecule type" value="Genomic_DNA"/>
</dbReference>
<proteinExistence type="predicted"/>
<evidence type="ECO:0000313" key="1">
    <source>
        <dbReference type="EMBL" id="TIB96803.1"/>
    </source>
</evidence>
<organism evidence="1 2">
    <name type="scientific">Wallemia mellicola</name>
    <dbReference type="NCBI Taxonomy" id="1708541"/>
    <lineage>
        <taxon>Eukaryota</taxon>
        <taxon>Fungi</taxon>
        <taxon>Dikarya</taxon>
        <taxon>Basidiomycota</taxon>
        <taxon>Wallemiomycotina</taxon>
        <taxon>Wallemiomycetes</taxon>
        <taxon>Wallemiales</taxon>
        <taxon>Wallemiaceae</taxon>
        <taxon>Wallemia</taxon>
    </lineage>
</organism>
<comment type="caution">
    <text evidence="1">The sequence shown here is derived from an EMBL/GenBank/DDBJ whole genome shotgun (WGS) entry which is preliminary data.</text>
</comment>
<accession>A0A4T0NIJ5</accession>
<dbReference type="AlphaFoldDB" id="A0A4T0NIJ5"/>
<sequence length="70" mass="7782">MSNNLKPEIVTVLVDITEGSSNVVRPMLSKSDEYQAKELSGAAVLYTMIGIADIFCNSKNYLYSFLFELV</sequence>
<reference evidence="1 2" key="1">
    <citation type="submission" date="2019-03" db="EMBL/GenBank/DDBJ databases">
        <title>Sequencing 25 genomes of Wallemia mellicola.</title>
        <authorList>
            <person name="Gostincar C."/>
        </authorList>
    </citation>
    <scope>NUCLEOTIDE SEQUENCE [LARGE SCALE GENOMIC DNA]</scope>
    <source>
        <strain evidence="1 2">EXF-1262</strain>
    </source>
</reference>
<protein>
    <submittedName>
        <fullName evidence="1">Uncharacterized protein</fullName>
    </submittedName>
</protein>
<name>A0A4T0NIJ5_9BASI</name>